<dbReference type="Proteomes" id="UP000644507">
    <property type="component" value="Unassembled WGS sequence"/>
</dbReference>
<dbReference type="EMBL" id="BMXI01000003">
    <property type="protein sequence ID" value="GHC45283.1"/>
    <property type="molecule type" value="Genomic_DNA"/>
</dbReference>
<reference evidence="1" key="1">
    <citation type="journal article" date="2014" name="Int. J. Syst. Evol. Microbiol.">
        <title>Complete genome sequence of Corynebacterium casei LMG S-19264T (=DSM 44701T), isolated from a smear-ripened cheese.</title>
        <authorList>
            <consortium name="US DOE Joint Genome Institute (JGI-PGF)"/>
            <person name="Walter F."/>
            <person name="Albersmeier A."/>
            <person name="Kalinowski J."/>
            <person name="Ruckert C."/>
        </authorList>
    </citation>
    <scope>NUCLEOTIDE SEQUENCE</scope>
    <source>
        <strain evidence="1">KCTC 12988</strain>
    </source>
</reference>
<accession>A0A918TGM6</accession>
<name>A0A918TGM6_9BACT</name>
<reference evidence="1" key="2">
    <citation type="submission" date="2020-09" db="EMBL/GenBank/DDBJ databases">
        <authorList>
            <person name="Sun Q."/>
            <person name="Kim S."/>
        </authorList>
    </citation>
    <scope>NUCLEOTIDE SEQUENCE</scope>
    <source>
        <strain evidence="1">KCTC 12988</strain>
    </source>
</reference>
<evidence type="ECO:0000313" key="1">
    <source>
        <dbReference type="EMBL" id="GHC45283.1"/>
    </source>
</evidence>
<protein>
    <submittedName>
        <fullName evidence="1">Uncharacterized protein</fullName>
    </submittedName>
</protein>
<organism evidence="1 2">
    <name type="scientific">Roseibacillus persicicus</name>
    <dbReference type="NCBI Taxonomy" id="454148"/>
    <lineage>
        <taxon>Bacteria</taxon>
        <taxon>Pseudomonadati</taxon>
        <taxon>Verrucomicrobiota</taxon>
        <taxon>Verrucomicrobiia</taxon>
        <taxon>Verrucomicrobiales</taxon>
        <taxon>Verrucomicrobiaceae</taxon>
        <taxon>Roseibacillus</taxon>
    </lineage>
</organism>
<proteinExistence type="predicted"/>
<evidence type="ECO:0000313" key="2">
    <source>
        <dbReference type="Proteomes" id="UP000644507"/>
    </source>
</evidence>
<comment type="caution">
    <text evidence="1">The sequence shown here is derived from an EMBL/GenBank/DDBJ whole genome shotgun (WGS) entry which is preliminary data.</text>
</comment>
<dbReference type="InterPro" id="IPR017853">
    <property type="entry name" value="GH"/>
</dbReference>
<sequence length="571" mass="66232">MNLFLLDAIGPFFRALDQPRINWSKIPFAHLPLDGPEGASFWDQLEKDFRRLATQAKELGYNALTLDDLAHLTPHPWHGEAMNQKLEFFAKKFERLFAILTELELQAWVTADVITLSPEAEKRVGNDFEARTAFFYDLYNRFCDRHPSVQGLILRIGESDGLDVEDELRSNLHVRSAKEVNLFLRGLLPHAESRGKEIILRTWTVGAHRIGDLIWHRGRLSEALAGIESDHFILSMKPAESDFFRHLPLNKAFFGYPGPKILELQARREYEGAGEFPSWIGPDCEQMRDELASATNMRGVSVWCQTGGWHRFTRLTFLDENALWAEVNTRAAIDIFRRQLSANQSIAKLVGPEKGPAATELLEHTRHIVETLYYIPEFARQKLFFRRVRIPPLLHIYWDSLYIHSPIRKILRHFVKDHEAALQESAGAMQRFPRVLELGEEVGWPVDDLRFMRDTCALIHLARTYYFSSYNEELVAEIKAAKRAYKAAWPAKGRARYRIKTDFSPSPLKGRTLMLMSKLLLRRQRGYRRVMDHFFTLNLLSFLYRLFRNRSQEALPETMRNSAMGLDSVFK</sequence>
<keyword evidence="2" id="KW-1185">Reference proteome</keyword>
<gene>
    <name evidence="1" type="ORF">GCM10007100_08190</name>
</gene>
<dbReference type="AlphaFoldDB" id="A0A918TGM6"/>
<dbReference type="SUPFAM" id="SSF51445">
    <property type="entry name" value="(Trans)glycosidases"/>
    <property type="match status" value="1"/>
</dbReference>
<dbReference type="RefSeq" id="WP_189567615.1">
    <property type="nucleotide sequence ID" value="NZ_BMXI01000003.1"/>
</dbReference>